<dbReference type="EMBL" id="JASCZI010122005">
    <property type="protein sequence ID" value="MED6163506.1"/>
    <property type="molecule type" value="Genomic_DNA"/>
</dbReference>
<evidence type="ECO:0000256" key="1">
    <source>
        <dbReference type="SAM" id="MobiDB-lite"/>
    </source>
</evidence>
<dbReference type="Proteomes" id="UP001341840">
    <property type="component" value="Unassembled WGS sequence"/>
</dbReference>
<feature type="non-terminal residue" evidence="2">
    <location>
        <position position="108"/>
    </location>
</feature>
<accession>A0ABU6UQX8</accession>
<proteinExistence type="predicted"/>
<protein>
    <submittedName>
        <fullName evidence="2">Uncharacterized protein</fullName>
    </submittedName>
</protein>
<keyword evidence="3" id="KW-1185">Reference proteome</keyword>
<gene>
    <name evidence="2" type="ORF">PIB30_080559</name>
</gene>
<feature type="region of interest" description="Disordered" evidence="1">
    <location>
        <begin position="1"/>
        <end position="44"/>
    </location>
</feature>
<evidence type="ECO:0000313" key="2">
    <source>
        <dbReference type="EMBL" id="MED6163506.1"/>
    </source>
</evidence>
<reference evidence="2 3" key="1">
    <citation type="journal article" date="2023" name="Plants (Basel)">
        <title>Bridging the Gap: Combining Genomics and Transcriptomics Approaches to Understand Stylosanthes scabra, an Orphan Legume from the Brazilian Caatinga.</title>
        <authorList>
            <person name="Ferreira-Neto J.R.C."/>
            <person name="da Silva M.D."/>
            <person name="Binneck E."/>
            <person name="de Melo N.F."/>
            <person name="da Silva R.H."/>
            <person name="de Melo A.L.T.M."/>
            <person name="Pandolfi V."/>
            <person name="Bustamante F.O."/>
            <person name="Brasileiro-Vidal A.C."/>
            <person name="Benko-Iseppon A.M."/>
        </authorList>
    </citation>
    <scope>NUCLEOTIDE SEQUENCE [LARGE SCALE GENOMIC DNA]</scope>
    <source>
        <tissue evidence="2">Leaves</tissue>
    </source>
</reference>
<name>A0ABU6UQX8_9FABA</name>
<feature type="region of interest" description="Disordered" evidence="1">
    <location>
        <begin position="84"/>
        <end position="108"/>
    </location>
</feature>
<sequence>MPKCGSNVMPTKPKQAKKTHPGEDKATSKCGQGEEKHGSKQAREAHLRAKGTMFGSRPNVVQHPSKQAQGGLGVAQTWPFMAAPNPTTPRLGSSSLGVALFPDQTQDQ</sequence>
<feature type="compositionally biased region" description="Basic and acidic residues" evidence="1">
    <location>
        <begin position="20"/>
        <end position="44"/>
    </location>
</feature>
<comment type="caution">
    <text evidence="2">The sequence shown here is derived from an EMBL/GenBank/DDBJ whole genome shotgun (WGS) entry which is preliminary data.</text>
</comment>
<organism evidence="2 3">
    <name type="scientific">Stylosanthes scabra</name>
    <dbReference type="NCBI Taxonomy" id="79078"/>
    <lineage>
        <taxon>Eukaryota</taxon>
        <taxon>Viridiplantae</taxon>
        <taxon>Streptophyta</taxon>
        <taxon>Embryophyta</taxon>
        <taxon>Tracheophyta</taxon>
        <taxon>Spermatophyta</taxon>
        <taxon>Magnoliopsida</taxon>
        <taxon>eudicotyledons</taxon>
        <taxon>Gunneridae</taxon>
        <taxon>Pentapetalae</taxon>
        <taxon>rosids</taxon>
        <taxon>fabids</taxon>
        <taxon>Fabales</taxon>
        <taxon>Fabaceae</taxon>
        <taxon>Papilionoideae</taxon>
        <taxon>50 kb inversion clade</taxon>
        <taxon>dalbergioids sensu lato</taxon>
        <taxon>Dalbergieae</taxon>
        <taxon>Pterocarpus clade</taxon>
        <taxon>Stylosanthes</taxon>
    </lineage>
</organism>
<evidence type="ECO:0000313" key="3">
    <source>
        <dbReference type="Proteomes" id="UP001341840"/>
    </source>
</evidence>